<dbReference type="EMBL" id="CAJMWV010005073">
    <property type="protein sequence ID" value="CAE6507877.1"/>
    <property type="molecule type" value="Genomic_DNA"/>
</dbReference>
<sequence>MGGTLVLCPSYCDWLKVLRGPSFSGQLPLFSPEVIGLIADFLFELHPPKHSGNVENETICCVKPPWSDVEGFMQASPDTHGMGFERWVSVLIIRESQDWKVAFKVSHLIRHGLFPSGFADPLTFGRRELVCLDGTILPSESSTLAQFPRLRAVCVECHEDVRAATGVQRFAYRDVFSCLPPTVRHIEIKHAHGPDVNVISCVKRDCPELESLWLGRCTMFNRVPSCNFWDSFPHEHDSYISSEGTDGYAHSLGVELSPLRNLRSVRLGIYLVPSTTVLAHRLFHARNLPVPPVINWQTQLHPPLDPNPNENTQDPQPQPQLAQISDLIALLHQAPEKETCKECWQEFFAGTQSAEISATQILKGILPRLELVEWMNWFSPFHLGIRSCLPVIRVEVS</sequence>
<protein>
    <submittedName>
        <fullName evidence="2">Uncharacterized protein</fullName>
    </submittedName>
</protein>
<comment type="caution">
    <text evidence="2">The sequence shown here is derived from an EMBL/GenBank/DDBJ whole genome shotgun (WGS) entry which is preliminary data.</text>
</comment>
<proteinExistence type="predicted"/>
<reference evidence="2" key="1">
    <citation type="submission" date="2021-01" db="EMBL/GenBank/DDBJ databases">
        <authorList>
            <person name="Kaushik A."/>
        </authorList>
    </citation>
    <scope>NUCLEOTIDE SEQUENCE</scope>
    <source>
        <strain evidence="2">AG3-1AP</strain>
    </source>
</reference>
<name>A0A8H3HHA2_9AGAM</name>
<dbReference type="Proteomes" id="UP000663831">
    <property type="component" value="Unassembled WGS sequence"/>
</dbReference>
<accession>A0A8H3HHA2</accession>
<evidence type="ECO:0000256" key="1">
    <source>
        <dbReference type="SAM" id="MobiDB-lite"/>
    </source>
</evidence>
<feature type="region of interest" description="Disordered" evidence="1">
    <location>
        <begin position="299"/>
        <end position="318"/>
    </location>
</feature>
<gene>
    <name evidence="2" type="ORF">RDB_LOCUS127436</name>
</gene>
<organism evidence="2 3">
    <name type="scientific">Rhizoctonia solani</name>
    <dbReference type="NCBI Taxonomy" id="456999"/>
    <lineage>
        <taxon>Eukaryota</taxon>
        <taxon>Fungi</taxon>
        <taxon>Dikarya</taxon>
        <taxon>Basidiomycota</taxon>
        <taxon>Agaricomycotina</taxon>
        <taxon>Agaricomycetes</taxon>
        <taxon>Cantharellales</taxon>
        <taxon>Ceratobasidiaceae</taxon>
        <taxon>Rhizoctonia</taxon>
    </lineage>
</organism>
<evidence type="ECO:0000313" key="3">
    <source>
        <dbReference type="Proteomes" id="UP000663831"/>
    </source>
</evidence>
<dbReference type="OrthoDB" id="3159295at2759"/>
<evidence type="ECO:0000313" key="2">
    <source>
        <dbReference type="EMBL" id="CAE6507877.1"/>
    </source>
</evidence>
<dbReference type="AlphaFoldDB" id="A0A8H3HHA2"/>
<feature type="compositionally biased region" description="Polar residues" evidence="1">
    <location>
        <begin position="308"/>
        <end position="318"/>
    </location>
</feature>